<dbReference type="InterPro" id="IPR004046">
    <property type="entry name" value="GST_C"/>
</dbReference>
<dbReference type="InParanoid" id="B4NBD2"/>
<evidence type="ECO:0000256" key="1">
    <source>
        <dbReference type="ARBA" id="ARBA00011738"/>
    </source>
</evidence>
<dbReference type="SUPFAM" id="SSF52833">
    <property type="entry name" value="Thioredoxin-like"/>
    <property type="match status" value="2"/>
</dbReference>
<dbReference type="InterPro" id="IPR036249">
    <property type="entry name" value="Thioredoxin-like_sf"/>
</dbReference>
<dbReference type="FunCoup" id="B4NBD2">
    <property type="interactions" value="162"/>
</dbReference>
<accession>B4NBD2</accession>
<dbReference type="Pfam" id="PF02798">
    <property type="entry name" value="GST_N"/>
    <property type="match status" value="1"/>
</dbReference>
<feature type="domain" description="GST C-terminal" evidence="3">
    <location>
        <begin position="86"/>
        <end position="216"/>
    </location>
</feature>
<keyword evidence="5" id="KW-1185">Reference proteome</keyword>
<dbReference type="AlphaFoldDB" id="B4NBD2"/>
<feature type="domain" description="GST C-terminal" evidence="3">
    <location>
        <begin position="299"/>
        <end position="420"/>
    </location>
</feature>
<dbReference type="EMBL" id="CH964232">
    <property type="protein sequence ID" value="EDW81096.2"/>
    <property type="molecule type" value="Genomic_DNA"/>
</dbReference>
<dbReference type="Gene3D" id="3.40.30.10">
    <property type="entry name" value="Glutaredoxin"/>
    <property type="match status" value="2"/>
</dbReference>
<dbReference type="InterPro" id="IPR040079">
    <property type="entry name" value="Glutathione_S-Trfase"/>
</dbReference>
<dbReference type="Proteomes" id="UP000007798">
    <property type="component" value="Unassembled WGS sequence"/>
</dbReference>
<dbReference type="PANTHER" id="PTHR43969">
    <property type="entry name" value="GLUTATHIONE S TRANSFERASE D10, ISOFORM A-RELATED"/>
    <property type="match status" value="1"/>
</dbReference>
<dbReference type="SUPFAM" id="SSF47616">
    <property type="entry name" value="GST C-terminal domain-like"/>
    <property type="match status" value="2"/>
</dbReference>
<evidence type="ECO:0000313" key="5">
    <source>
        <dbReference type="Proteomes" id="UP000007798"/>
    </source>
</evidence>
<dbReference type="GO" id="GO:0004364">
    <property type="term" value="F:glutathione transferase activity"/>
    <property type="evidence" value="ECO:0007669"/>
    <property type="project" value="TreeGrafter"/>
</dbReference>
<organism evidence="4 5">
    <name type="scientific">Drosophila willistoni</name>
    <name type="common">Fruit fly</name>
    <dbReference type="NCBI Taxonomy" id="7260"/>
    <lineage>
        <taxon>Eukaryota</taxon>
        <taxon>Metazoa</taxon>
        <taxon>Ecdysozoa</taxon>
        <taxon>Arthropoda</taxon>
        <taxon>Hexapoda</taxon>
        <taxon>Insecta</taxon>
        <taxon>Pterygota</taxon>
        <taxon>Neoptera</taxon>
        <taxon>Endopterygota</taxon>
        <taxon>Diptera</taxon>
        <taxon>Brachycera</taxon>
        <taxon>Muscomorpha</taxon>
        <taxon>Ephydroidea</taxon>
        <taxon>Drosophilidae</taxon>
        <taxon>Drosophila</taxon>
        <taxon>Sophophora</taxon>
    </lineage>
</organism>
<evidence type="ECO:0000313" key="4">
    <source>
        <dbReference type="EMBL" id="EDW81096.2"/>
    </source>
</evidence>
<evidence type="ECO:0000259" key="3">
    <source>
        <dbReference type="PROSITE" id="PS50405"/>
    </source>
</evidence>
<dbReference type="SFLD" id="SFLDS00019">
    <property type="entry name" value="Glutathione_Transferase_(cytos"/>
    <property type="match status" value="2"/>
</dbReference>
<dbReference type="PROSITE" id="PS50404">
    <property type="entry name" value="GST_NTER"/>
    <property type="match status" value="2"/>
</dbReference>
<dbReference type="PROSITE" id="PS50405">
    <property type="entry name" value="GST_CTER"/>
    <property type="match status" value="2"/>
</dbReference>
<dbReference type="OrthoDB" id="2309723at2759"/>
<dbReference type="CDD" id="cd03045">
    <property type="entry name" value="GST_N_Delta_Epsilon"/>
    <property type="match status" value="2"/>
</dbReference>
<dbReference type="GO" id="GO:0006749">
    <property type="term" value="P:glutathione metabolic process"/>
    <property type="evidence" value="ECO:0007669"/>
    <property type="project" value="TreeGrafter"/>
</dbReference>
<dbReference type="PANTHER" id="PTHR43969:SF9">
    <property type="entry name" value="GLUTATHIONE S TRANSFERASE D10, ISOFORM A-RELATED"/>
    <property type="match status" value="1"/>
</dbReference>
<evidence type="ECO:0000259" key="2">
    <source>
        <dbReference type="PROSITE" id="PS50404"/>
    </source>
</evidence>
<dbReference type="Pfam" id="PF13417">
    <property type="entry name" value="GST_N_3"/>
    <property type="match status" value="1"/>
</dbReference>
<dbReference type="FunFam" id="1.20.1050.10:FF:000007">
    <property type="entry name" value="Glutathione S-transferase 1-1"/>
    <property type="match status" value="2"/>
</dbReference>
<feature type="domain" description="GST N-terminal" evidence="2">
    <location>
        <begin position="212"/>
        <end position="293"/>
    </location>
</feature>
<dbReference type="FunFam" id="3.40.30.10:FF:000034">
    <property type="entry name" value="glutathione S-transferase 1"/>
    <property type="match status" value="2"/>
</dbReference>
<dbReference type="STRING" id="7260.B4NBD2"/>
<dbReference type="eggNOG" id="KOG0867">
    <property type="taxonomic scope" value="Eukaryota"/>
</dbReference>
<dbReference type="HOGENOM" id="CLU_011226_2_1_1"/>
<dbReference type="CDD" id="cd03177">
    <property type="entry name" value="GST_C_Delta_Epsilon"/>
    <property type="match status" value="2"/>
</dbReference>
<comment type="subunit">
    <text evidence="1">Homodimer.</text>
</comment>
<gene>
    <name evidence="4" type="primary">Dwil\GK11873</name>
    <name evidence="4" type="ORF">Dwil_GK11873</name>
</gene>
<proteinExistence type="predicted"/>
<dbReference type="Pfam" id="PF00043">
    <property type="entry name" value="GST_C"/>
    <property type="match status" value="2"/>
</dbReference>
<feature type="domain" description="GST N-terminal" evidence="2">
    <location>
        <begin position="1"/>
        <end position="80"/>
    </location>
</feature>
<dbReference type="InterPro" id="IPR004045">
    <property type="entry name" value="Glutathione_S-Trfase_N"/>
</dbReference>
<dbReference type="SFLD" id="SFLDG00358">
    <property type="entry name" value="Main_(cytGST)"/>
    <property type="match status" value="2"/>
</dbReference>
<dbReference type="Gene3D" id="1.20.1050.10">
    <property type="match status" value="2"/>
</dbReference>
<dbReference type="SMR" id="B4NBD2"/>
<reference evidence="4 5" key="1">
    <citation type="journal article" date="2007" name="Nature">
        <title>Evolution of genes and genomes on the Drosophila phylogeny.</title>
        <authorList>
            <consortium name="Drosophila 12 Genomes Consortium"/>
            <person name="Clark A.G."/>
            <person name="Eisen M.B."/>
            <person name="Smith D.R."/>
            <person name="Bergman C.M."/>
            <person name="Oliver B."/>
            <person name="Markow T.A."/>
            <person name="Kaufman T.C."/>
            <person name="Kellis M."/>
            <person name="Gelbart W."/>
            <person name="Iyer V.N."/>
            <person name="Pollard D.A."/>
            <person name="Sackton T.B."/>
            <person name="Larracuente A.M."/>
            <person name="Singh N.D."/>
            <person name="Abad J.P."/>
            <person name="Abt D.N."/>
            <person name="Adryan B."/>
            <person name="Aguade M."/>
            <person name="Akashi H."/>
            <person name="Anderson W.W."/>
            <person name="Aquadro C.F."/>
            <person name="Ardell D.H."/>
            <person name="Arguello R."/>
            <person name="Artieri C.G."/>
            <person name="Barbash D.A."/>
            <person name="Barker D."/>
            <person name="Barsanti P."/>
            <person name="Batterham P."/>
            <person name="Batzoglou S."/>
            <person name="Begun D."/>
            <person name="Bhutkar A."/>
            <person name="Blanco E."/>
            <person name="Bosak S.A."/>
            <person name="Bradley R.K."/>
            <person name="Brand A.D."/>
            <person name="Brent M.R."/>
            <person name="Brooks A.N."/>
            <person name="Brown R.H."/>
            <person name="Butlin R.K."/>
            <person name="Caggese C."/>
            <person name="Calvi B.R."/>
            <person name="Bernardo de Carvalho A."/>
            <person name="Caspi A."/>
            <person name="Castrezana S."/>
            <person name="Celniker S.E."/>
            <person name="Chang J.L."/>
            <person name="Chapple C."/>
            <person name="Chatterji S."/>
            <person name="Chinwalla A."/>
            <person name="Civetta A."/>
            <person name="Clifton S.W."/>
            <person name="Comeron J.M."/>
            <person name="Costello J.C."/>
            <person name="Coyne J.A."/>
            <person name="Daub J."/>
            <person name="David R.G."/>
            <person name="Delcher A.L."/>
            <person name="Delehaunty K."/>
            <person name="Do C.B."/>
            <person name="Ebling H."/>
            <person name="Edwards K."/>
            <person name="Eickbush T."/>
            <person name="Evans J.D."/>
            <person name="Filipski A."/>
            <person name="Findeiss S."/>
            <person name="Freyhult E."/>
            <person name="Fulton L."/>
            <person name="Fulton R."/>
            <person name="Garcia A.C."/>
            <person name="Gardiner A."/>
            <person name="Garfield D.A."/>
            <person name="Garvin B.E."/>
            <person name="Gibson G."/>
            <person name="Gilbert D."/>
            <person name="Gnerre S."/>
            <person name="Godfrey J."/>
            <person name="Good R."/>
            <person name="Gotea V."/>
            <person name="Gravely B."/>
            <person name="Greenberg A.J."/>
            <person name="Griffiths-Jones S."/>
            <person name="Gross S."/>
            <person name="Guigo R."/>
            <person name="Gustafson E.A."/>
            <person name="Haerty W."/>
            <person name="Hahn M.W."/>
            <person name="Halligan D.L."/>
            <person name="Halpern A.L."/>
            <person name="Halter G.M."/>
            <person name="Han M.V."/>
            <person name="Heger A."/>
            <person name="Hillier L."/>
            <person name="Hinrichs A.S."/>
            <person name="Holmes I."/>
            <person name="Hoskins R.A."/>
            <person name="Hubisz M.J."/>
            <person name="Hultmark D."/>
            <person name="Huntley M.A."/>
            <person name="Jaffe D.B."/>
            <person name="Jagadeeshan S."/>
            <person name="Jeck W.R."/>
            <person name="Johnson J."/>
            <person name="Jones C.D."/>
            <person name="Jordan W.C."/>
            <person name="Karpen G.H."/>
            <person name="Kataoka E."/>
            <person name="Keightley P.D."/>
            <person name="Kheradpour P."/>
            <person name="Kirkness E.F."/>
            <person name="Koerich L.B."/>
            <person name="Kristiansen K."/>
            <person name="Kudrna D."/>
            <person name="Kulathinal R.J."/>
            <person name="Kumar S."/>
            <person name="Kwok R."/>
            <person name="Lander E."/>
            <person name="Langley C.H."/>
            <person name="Lapoint R."/>
            <person name="Lazzaro B.P."/>
            <person name="Lee S.J."/>
            <person name="Levesque L."/>
            <person name="Li R."/>
            <person name="Lin C.F."/>
            <person name="Lin M.F."/>
            <person name="Lindblad-Toh K."/>
            <person name="Llopart A."/>
            <person name="Long M."/>
            <person name="Low L."/>
            <person name="Lozovsky E."/>
            <person name="Lu J."/>
            <person name="Luo M."/>
            <person name="Machado C.A."/>
            <person name="Makalowski W."/>
            <person name="Marzo M."/>
            <person name="Matsuda M."/>
            <person name="Matzkin L."/>
            <person name="McAllister B."/>
            <person name="McBride C.S."/>
            <person name="McKernan B."/>
            <person name="McKernan K."/>
            <person name="Mendez-Lago M."/>
            <person name="Minx P."/>
            <person name="Mollenhauer M.U."/>
            <person name="Montooth K."/>
            <person name="Mount S.M."/>
            <person name="Mu X."/>
            <person name="Myers E."/>
            <person name="Negre B."/>
            <person name="Newfeld S."/>
            <person name="Nielsen R."/>
            <person name="Noor M.A."/>
            <person name="O'Grady P."/>
            <person name="Pachter L."/>
            <person name="Papaceit M."/>
            <person name="Parisi M.J."/>
            <person name="Parisi M."/>
            <person name="Parts L."/>
            <person name="Pedersen J.S."/>
            <person name="Pesole G."/>
            <person name="Phillippy A.M."/>
            <person name="Ponting C.P."/>
            <person name="Pop M."/>
            <person name="Porcelli D."/>
            <person name="Powell J.R."/>
            <person name="Prohaska S."/>
            <person name="Pruitt K."/>
            <person name="Puig M."/>
            <person name="Quesneville H."/>
            <person name="Ram K.R."/>
            <person name="Rand D."/>
            <person name="Rasmussen M.D."/>
            <person name="Reed L.K."/>
            <person name="Reenan R."/>
            <person name="Reily A."/>
            <person name="Remington K.A."/>
            <person name="Rieger T.T."/>
            <person name="Ritchie M.G."/>
            <person name="Robin C."/>
            <person name="Rogers Y.H."/>
            <person name="Rohde C."/>
            <person name="Rozas J."/>
            <person name="Rubenfield M.J."/>
            <person name="Ruiz A."/>
            <person name="Russo S."/>
            <person name="Salzberg S.L."/>
            <person name="Sanchez-Gracia A."/>
            <person name="Saranga D.J."/>
            <person name="Sato H."/>
            <person name="Schaeffer S.W."/>
            <person name="Schatz M.C."/>
            <person name="Schlenke T."/>
            <person name="Schwartz R."/>
            <person name="Segarra C."/>
            <person name="Singh R.S."/>
            <person name="Sirot L."/>
            <person name="Sirota M."/>
            <person name="Sisneros N.B."/>
            <person name="Smith C.D."/>
            <person name="Smith T.F."/>
            <person name="Spieth J."/>
            <person name="Stage D.E."/>
            <person name="Stark A."/>
            <person name="Stephan W."/>
            <person name="Strausberg R.L."/>
            <person name="Strempel S."/>
            <person name="Sturgill D."/>
            <person name="Sutton G."/>
            <person name="Sutton G.G."/>
            <person name="Tao W."/>
            <person name="Teichmann S."/>
            <person name="Tobari Y.N."/>
            <person name="Tomimura Y."/>
            <person name="Tsolas J.M."/>
            <person name="Valente V.L."/>
            <person name="Venter E."/>
            <person name="Venter J.C."/>
            <person name="Vicario S."/>
            <person name="Vieira F.G."/>
            <person name="Vilella A.J."/>
            <person name="Villasante A."/>
            <person name="Walenz B."/>
            <person name="Wang J."/>
            <person name="Wasserman M."/>
            <person name="Watts T."/>
            <person name="Wilson D."/>
            <person name="Wilson R.K."/>
            <person name="Wing R.A."/>
            <person name="Wolfner M.F."/>
            <person name="Wong A."/>
            <person name="Wong G.K."/>
            <person name="Wu C.I."/>
            <person name="Wu G."/>
            <person name="Yamamoto D."/>
            <person name="Yang H.P."/>
            <person name="Yang S.P."/>
            <person name="Yorke J.A."/>
            <person name="Yoshida K."/>
            <person name="Zdobnov E."/>
            <person name="Zhang P."/>
            <person name="Zhang Y."/>
            <person name="Zimin A.V."/>
            <person name="Baldwin J."/>
            <person name="Abdouelleil A."/>
            <person name="Abdulkadir J."/>
            <person name="Abebe A."/>
            <person name="Abera B."/>
            <person name="Abreu J."/>
            <person name="Acer S.C."/>
            <person name="Aftuck L."/>
            <person name="Alexander A."/>
            <person name="An P."/>
            <person name="Anderson E."/>
            <person name="Anderson S."/>
            <person name="Arachi H."/>
            <person name="Azer M."/>
            <person name="Bachantsang P."/>
            <person name="Barry A."/>
            <person name="Bayul T."/>
            <person name="Berlin A."/>
            <person name="Bessette D."/>
            <person name="Bloom T."/>
            <person name="Blye J."/>
            <person name="Boguslavskiy L."/>
            <person name="Bonnet C."/>
            <person name="Boukhgalter B."/>
            <person name="Bourzgui I."/>
            <person name="Brown A."/>
            <person name="Cahill P."/>
            <person name="Channer S."/>
            <person name="Cheshatsang Y."/>
            <person name="Chuda L."/>
            <person name="Citroen M."/>
            <person name="Collymore A."/>
            <person name="Cooke P."/>
            <person name="Costello M."/>
            <person name="D'Aco K."/>
            <person name="Daza R."/>
            <person name="De Haan G."/>
            <person name="DeGray S."/>
            <person name="DeMaso C."/>
            <person name="Dhargay N."/>
            <person name="Dooley K."/>
            <person name="Dooley E."/>
            <person name="Doricent M."/>
            <person name="Dorje P."/>
            <person name="Dorjee K."/>
            <person name="Dupes A."/>
            <person name="Elong R."/>
            <person name="Falk J."/>
            <person name="Farina A."/>
            <person name="Faro S."/>
            <person name="Ferguson D."/>
            <person name="Fisher S."/>
            <person name="Foley C.D."/>
            <person name="Franke A."/>
            <person name="Friedrich D."/>
            <person name="Gadbois L."/>
            <person name="Gearin G."/>
            <person name="Gearin C.R."/>
            <person name="Giannoukos G."/>
            <person name="Goode T."/>
            <person name="Graham J."/>
            <person name="Grandbois E."/>
            <person name="Grewal S."/>
            <person name="Gyaltsen K."/>
            <person name="Hafez N."/>
            <person name="Hagos B."/>
            <person name="Hall J."/>
            <person name="Henson C."/>
            <person name="Hollinger A."/>
            <person name="Honan T."/>
            <person name="Huard M.D."/>
            <person name="Hughes L."/>
            <person name="Hurhula B."/>
            <person name="Husby M.E."/>
            <person name="Kamat A."/>
            <person name="Kanga B."/>
            <person name="Kashin S."/>
            <person name="Khazanovich D."/>
            <person name="Kisner P."/>
            <person name="Lance K."/>
            <person name="Lara M."/>
            <person name="Lee W."/>
            <person name="Lennon N."/>
            <person name="Letendre F."/>
            <person name="LeVine R."/>
            <person name="Lipovsky A."/>
            <person name="Liu X."/>
            <person name="Liu J."/>
            <person name="Liu S."/>
            <person name="Lokyitsang T."/>
            <person name="Lokyitsang Y."/>
            <person name="Lubonja R."/>
            <person name="Lui A."/>
            <person name="MacDonald P."/>
            <person name="Magnisalis V."/>
            <person name="Maru K."/>
            <person name="Matthews C."/>
            <person name="McCusker W."/>
            <person name="McDonough S."/>
            <person name="Mehta T."/>
            <person name="Meldrim J."/>
            <person name="Meneus L."/>
            <person name="Mihai O."/>
            <person name="Mihalev A."/>
            <person name="Mihova T."/>
            <person name="Mittelman R."/>
            <person name="Mlenga V."/>
            <person name="Montmayeur A."/>
            <person name="Mulrain L."/>
            <person name="Navidi A."/>
            <person name="Naylor J."/>
            <person name="Negash T."/>
            <person name="Nguyen T."/>
            <person name="Nguyen N."/>
            <person name="Nicol R."/>
            <person name="Norbu C."/>
            <person name="Norbu N."/>
            <person name="Novod N."/>
            <person name="O'Neill B."/>
            <person name="Osman S."/>
            <person name="Markiewicz E."/>
            <person name="Oyono O.L."/>
            <person name="Patti C."/>
            <person name="Phunkhang P."/>
            <person name="Pierre F."/>
            <person name="Priest M."/>
            <person name="Raghuraman S."/>
            <person name="Rege F."/>
            <person name="Reyes R."/>
            <person name="Rise C."/>
            <person name="Rogov P."/>
            <person name="Ross K."/>
            <person name="Ryan E."/>
            <person name="Settipalli S."/>
            <person name="Shea T."/>
            <person name="Sherpa N."/>
            <person name="Shi L."/>
            <person name="Shih D."/>
            <person name="Sparrow T."/>
            <person name="Spaulding J."/>
            <person name="Stalker J."/>
            <person name="Stange-Thomann N."/>
            <person name="Stavropoulos S."/>
            <person name="Stone C."/>
            <person name="Strader C."/>
            <person name="Tesfaye S."/>
            <person name="Thomson T."/>
            <person name="Thoulutsang Y."/>
            <person name="Thoulutsang D."/>
            <person name="Topham K."/>
            <person name="Topping I."/>
            <person name="Tsamla T."/>
            <person name="Vassiliev H."/>
            <person name="Vo A."/>
            <person name="Wangchuk T."/>
            <person name="Wangdi T."/>
            <person name="Weiand M."/>
            <person name="Wilkinson J."/>
            <person name="Wilson A."/>
            <person name="Yadav S."/>
            <person name="Young G."/>
            <person name="Yu Q."/>
            <person name="Zembek L."/>
            <person name="Zhong D."/>
            <person name="Zimmer A."/>
            <person name="Zwirko Z."/>
            <person name="Jaffe D.B."/>
            <person name="Alvarez P."/>
            <person name="Brockman W."/>
            <person name="Butler J."/>
            <person name="Chin C."/>
            <person name="Gnerre S."/>
            <person name="Grabherr M."/>
            <person name="Kleber M."/>
            <person name="Mauceli E."/>
            <person name="MacCallum I."/>
        </authorList>
    </citation>
    <scope>NUCLEOTIDE SEQUENCE [LARGE SCALE GENOMIC DNA]</scope>
    <source>
        <strain evidence="5">Tucson 14030-0811.24</strain>
    </source>
</reference>
<dbReference type="InterPro" id="IPR010987">
    <property type="entry name" value="Glutathione-S-Trfase_C-like"/>
</dbReference>
<evidence type="ECO:0008006" key="6">
    <source>
        <dbReference type="Google" id="ProtNLM"/>
    </source>
</evidence>
<sequence>MDFYHSFSTPSMRSVVMTAKAVGVELNKKFLNTREKEQLKPEFVKINPQHTVPTLVDNGFVIWESRAIIAYLAEKYDKQGTLYPKDPQQKAVVNQRLFFDLEVLNKAFSDYYITPFRTNKPADPEDLKKVESGFETLDKFLDGQDYVAGSHLTVADIAILATVSTFDVSEFDVSKYTNVNKWYQNAKKVTPGWEENWEGLVQLKKLHNLEAINMDFYYVPGSAPCRSVIMVAKALGLELNKKLVNLFEGEQLKPEYVKINPQHTVPTLVDNGFALWESRAILVYLVEKYGKDDTLYPKNPKEQALINQRLYFDMGTLYQSYVDYYYPQFRFNKPADPEVFKKVEAAFEYLDTFLEAQEYVAGGQLTVADIAILASVSTFDISEFDLTKYHNVSKWYANAQKVTPGWDENWEGLLQMKKMLEAREAAAQQNSN</sequence>
<protein>
    <recommendedName>
        <fullName evidence="6">Glutathione transferase</fullName>
    </recommendedName>
</protein>
<name>B4NBD2_DROWI</name>
<dbReference type="SFLD" id="SFLDG01153">
    <property type="entry name" value="Main.4:_Theta-like"/>
    <property type="match status" value="1"/>
</dbReference>
<dbReference type="InterPro" id="IPR036282">
    <property type="entry name" value="Glutathione-S-Trfase_C_sf"/>
</dbReference>
<dbReference type="KEGG" id="dwi:6647123"/>